<reference evidence="1" key="1">
    <citation type="submission" date="2021-01" db="EMBL/GenBank/DDBJ databases">
        <title>Whole genome shotgun sequence of Acrocarpospora phusangensis NBRC 108782.</title>
        <authorList>
            <person name="Komaki H."/>
            <person name="Tamura T."/>
        </authorList>
    </citation>
    <scope>NUCLEOTIDE SEQUENCE</scope>
    <source>
        <strain evidence="1">NBRC 108782</strain>
    </source>
</reference>
<accession>A0A919QH38</accession>
<sequence length="66" mass="6474">MGPLPAFGGCVAGEDTELSSLVLAVSIEESGSRLGLFALAIGVNASRGGESLAESRGALVLEGGVK</sequence>
<dbReference type="AlphaFoldDB" id="A0A919QH38"/>
<protein>
    <submittedName>
        <fullName evidence="1">Uncharacterized protein</fullName>
    </submittedName>
</protein>
<dbReference type="EMBL" id="BOOA01000055">
    <property type="protein sequence ID" value="GIH27448.1"/>
    <property type="molecule type" value="Genomic_DNA"/>
</dbReference>
<gene>
    <name evidence="1" type="ORF">Aph01nite_57580</name>
</gene>
<proteinExistence type="predicted"/>
<name>A0A919QH38_9ACTN</name>
<evidence type="ECO:0000313" key="1">
    <source>
        <dbReference type="EMBL" id="GIH27448.1"/>
    </source>
</evidence>
<evidence type="ECO:0000313" key="2">
    <source>
        <dbReference type="Proteomes" id="UP000640052"/>
    </source>
</evidence>
<organism evidence="1 2">
    <name type="scientific">Acrocarpospora phusangensis</name>
    <dbReference type="NCBI Taxonomy" id="1070424"/>
    <lineage>
        <taxon>Bacteria</taxon>
        <taxon>Bacillati</taxon>
        <taxon>Actinomycetota</taxon>
        <taxon>Actinomycetes</taxon>
        <taxon>Streptosporangiales</taxon>
        <taxon>Streptosporangiaceae</taxon>
        <taxon>Acrocarpospora</taxon>
    </lineage>
</organism>
<dbReference type="Proteomes" id="UP000640052">
    <property type="component" value="Unassembled WGS sequence"/>
</dbReference>
<comment type="caution">
    <text evidence="1">The sequence shown here is derived from an EMBL/GenBank/DDBJ whole genome shotgun (WGS) entry which is preliminary data.</text>
</comment>
<keyword evidence="2" id="KW-1185">Reference proteome</keyword>